<evidence type="ECO:0000313" key="2">
    <source>
        <dbReference type="Proteomes" id="UP000284472"/>
    </source>
</evidence>
<gene>
    <name evidence="1" type="ORF">DW812_15030</name>
</gene>
<protein>
    <submittedName>
        <fullName evidence="1">Uncharacterized protein</fullName>
    </submittedName>
</protein>
<name>A0A414D272_MEDGN</name>
<dbReference type="AlphaFoldDB" id="A0A414D272"/>
<dbReference type="Proteomes" id="UP000284472">
    <property type="component" value="Unassembled WGS sequence"/>
</dbReference>
<accession>A0A414D272</accession>
<proteinExistence type="predicted"/>
<evidence type="ECO:0000313" key="1">
    <source>
        <dbReference type="EMBL" id="RHD02860.1"/>
    </source>
</evidence>
<dbReference type="EMBL" id="QSIR01000030">
    <property type="protein sequence ID" value="RHD02860.1"/>
    <property type="molecule type" value="Genomic_DNA"/>
</dbReference>
<reference evidence="1 2" key="1">
    <citation type="submission" date="2018-08" db="EMBL/GenBank/DDBJ databases">
        <title>A genome reference for cultivated species of the human gut microbiota.</title>
        <authorList>
            <person name="Zou Y."/>
            <person name="Xue W."/>
            <person name="Luo G."/>
        </authorList>
    </citation>
    <scope>NUCLEOTIDE SEQUENCE [LARGE SCALE GENOMIC DNA]</scope>
    <source>
        <strain evidence="1 2">AM32-6</strain>
    </source>
</reference>
<comment type="caution">
    <text evidence="1">The sequence shown here is derived from an EMBL/GenBank/DDBJ whole genome shotgun (WGS) entry which is preliminary data.</text>
</comment>
<organism evidence="1 2">
    <name type="scientific">Mediterraneibacter gnavus</name>
    <name type="common">Ruminococcus gnavus</name>
    <dbReference type="NCBI Taxonomy" id="33038"/>
    <lineage>
        <taxon>Bacteria</taxon>
        <taxon>Bacillati</taxon>
        <taxon>Bacillota</taxon>
        <taxon>Clostridia</taxon>
        <taxon>Lachnospirales</taxon>
        <taxon>Lachnospiraceae</taxon>
        <taxon>Mediterraneibacter</taxon>
    </lineage>
</organism>
<sequence>MRYTIKEVMDYCSRNGISVYECWDEKDRRKKFYKMLIPVFESGVLIPVSNREYICKNIKECYNYTQTLLEDDTFRLAVSAWVRSW</sequence>